<evidence type="ECO:0000256" key="5">
    <source>
        <dbReference type="SAM" id="Phobius"/>
    </source>
</evidence>
<feature type="transmembrane region" description="Helical" evidence="5">
    <location>
        <begin position="206"/>
        <end position="225"/>
    </location>
</feature>
<evidence type="ECO:0000256" key="2">
    <source>
        <dbReference type="ARBA" id="ARBA00022692"/>
    </source>
</evidence>
<evidence type="ECO:0000256" key="1">
    <source>
        <dbReference type="ARBA" id="ARBA00004141"/>
    </source>
</evidence>
<comment type="subcellular location">
    <subcellularLocation>
        <location evidence="1">Membrane</location>
        <topology evidence="1">Multi-pass membrane protein</topology>
    </subcellularLocation>
</comment>
<protein>
    <submittedName>
        <fullName evidence="6">Hexose transporter</fullName>
    </submittedName>
</protein>
<feature type="transmembrane region" description="Helical" evidence="5">
    <location>
        <begin position="177"/>
        <end position="194"/>
    </location>
</feature>
<sequence length="271" mass="30004">MQILLPALPFPGFFLAPESPRWLASVDRKEDAAAVIAKHHANGDINSPLVQYEAEEIVNTIKTKQEAHASASYADMLKTKGNRWRLLISITLGLFSHAHLSMPASLEPHLGRRSGSNGREAWSTTFVPDVCTGNSAVGLAVIPLLFVFFAGYDIALTPLIIAYPIEIWQFQLRSRGFSVLWTSGIVAGIFNMFVNPIALGSIGWKYYFTYIVFLAAFVLLAYFCYPETKGRTLEQMAYIFDGEDADSNVLEGKSMEGKTKVLSIELERKSG</sequence>
<dbReference type="GO" id="GO:0005351">
    <property type="term" value="F:carbohydrate:proton symporter activity"/>
    <property type="evidence" value="ECO:0007669"/>
    <property type="project" value="TreeGrafter"/>
</dbReference>
<dbReference type="Pfam" id="PF00083">
    <property type="entry name" value="Sugar_tr"/>
    <property type="match status" value="2"/>
</dbReference>
<proteinExistence type="predicted"/>
<comment type="caution">
    <text evidence="6">The sequence shown here is derived from an EMBL/GenBank/DDBJ whole genome shotgun (WGS) entry which is preliminary data.</text>
</comment>
<keyword evidence="7" id="KW-1185">Reference proteome</keyword>
<dbReference type="InterPro" id="IPR036259">
    <property type="entry name" value="MFS_trans_sf"/>
</dbReference>
<dbReference type="PANTHER" id="PTHR48022">
    <property type="entry name" value="PLASTIDIC GLUCOSE TRANSPORTER 4"/>
    <property type="match status" value="1"/>
</dbReference>
<dbReference type="Gene3D" id="1.20.1250.20">
    <property type="entry name" value="MFS general substrate transporter like domains"/>
    <property type="match status" value="2"/>
</dbReference>
<evidence type="ECO:0000256" key="3">
    <source>
        <dbReference type="ARBA" id="ARBA00022989"/>
    </source>
</evidence>
<dbReference type="EMBL" id="JAAOAN010000496">
    <property type="protein sequence ID" value="KAF5705085.1"/>
    <property type="molecule type" value="Genomic_DNA"/>
</dbReference>
<name>A0A8H5Y5G1_9HYPO</name>
<keyword evidence="2 5" id="KW-0812">Transmembrane</keyword>
<dbReference type="AlphaFoldDB" id="A0A8H5Y5G1"/>
<evidence type="ECO:0000313" key="7">
    <source>
        <dbReference type="Proteomes" id="UP000544331"/>
    </source>
</evidence>
<keyword evidence="4 5" id="KW-0472">Membrane</keyword>
<feature type="transmembrane region" description="Helical" evidence="5">
    <location>
        <begin position="136"/>
        <end position="165"/>
    </location>
</feature>
<reference evidence="6 7" key="1">
    <citation type="submission" date="2020-05" db="EMBL/GenBank/DDBJ databases">
        <title>Identification and distribution of gene clusters putatively required for synthesis of sphingolipid metabolism inhibitors in phylogenetically diverse species of the filamentous fungus Fusarium.</title>
        <authorList>
            <person name="Kim H.-S."/>
            <person name="Busman M."/>
            <person name="Brown D.W."/>
            <person name="Divon H."/>
            <person name="Uhlig S."/>
            <person name="Proctor R.H."/>
        </authorList>
    </citation>
    <scope>NUCLEOTIDE SEQUENCE [LARGE SCALE GENOMIC DNA]</scope>
    <source>
        <strain evidence="6 7">NRRL 66235</strain>
    </source>
</reference>
<dbReference type="Proteomes" id="UP000544331">
    <property type="component" value="Unassembled WGS sequence"/>
</dbReference>
<dbReference type="SUPFAM" id="SSF103473">
    <property type="entry name" value="MFS general substrate transporter"/>
    <property type="match status" value="1"/>
</dbReference>
<accession>A0A8H5Y5G1</accession>
<dbReference type="InterPro" id="IPR050360">
    <property type="entry name" value="MFS_Sugar_Transporters"/>
</dbReference>
<gene>
    <name evidence="6" type="ORF">FMUND_12259</name>
</gene>
<dbReference type="PANTHER" id="PTHR48022:SF3">
    <property type="entry name" value="HEXOSE TRANSPORTER PROTEIN (AFU_ORTHOLOGUE AFUA_8G04480)-RELATED"/>
    <property type="match status" value="1"/>
</dbReference>
<evidence type="ECO:0000313" key="6">
    <source>
        <dbReference type="EMBL" id="KAF5705085.1"/>
    </source>
</evidence>
<dbReference type="InterPro" id="IPR005828">
    <property type="entry name" value="MFS_sugar_transport-like"/>
</dbReference>
<dbReference type="OrthoDB" id="6133115at2759"/>
<dbReference type="GO" id="GO:0016020">
    <property type="term" value="C:membrane"/>
    <property type="evidence" value="ECO:0007669"/>
    <property type="project" value="UniProtKB-SubCell"/>
</dbReference>
<evidence type="ECO:0000256" key="4">
    <source>
        <dbReference type="ARBA" id="ARBA00023136"/>
    </source>
</evidence>
<organism evidence="6 7">
    <name type="scientific">Fusarium mundagurra</name>
    <dbReference type="NCBI Taxonomy" id="1567541"/>
    <lineage>
        <taxon>Eukaryota</taxon>
        <taxon>Fungi</taxon>
        <taxon>Dikarya</taxon>
        <taxon>Ascomycota</taxon>
        <taxon>Pezizomycotina</taxon>
        <taxon>Sordariomycetes</taxon>
        <taxon>Hypocreomycetidae</taxon>
        <taxon>Hypocreales</taxon>
        <taxon>Nectriaceae</taxon>
        <taxon>Fusarium</taxon>
        <taxon>Fusarium fujikuroi species complex</taxon>
    </lineage>
</organism>
<keyword evidence="3 5" id="KW-1133">Transmembrane helix</keyword>